<dbReference type="Gene3D" id="3.10.310.50">
    <property type="match status" value="1"/>
</dbReference>
<evidence type="ECO:0000259" key="3">
    <source>
        <dbReference type="Pfam" id="PF04536"/>
    </source>
</evidence>
<dbReference type="InterPro" id="IPR007621">
    <property type="entry name" value="TPM_dom"/>
</dbReference>
<keyword evidence="5" id="KW-1185">Reference proteome</keyword>
<evidence type="ECO:0000256" key="1">
    <source>
        <dbReference type="SAM" id="MobiDB-lite"/>
    </source>
</evidence>
<sequence length="303" mass="32205">MKSEMAELNFRKKEVKIYSLVFILGLSYFTSLQAIDVPELSKRVTDKAGILSEETIVNLETKLKAQEASTSNQIAILTLPSLEGEAIEEVAIQVFDKWKLGQKSKNNGVLFLIAPTERKMRIEVGRGLEGALTDVQAYRIIQKEIKPKFKAGDMNAGVEAGVDAIIGTISGEYSPSEDDVSTTGSGAENHIVYLIVAAVILFVGLFMPSLMAGIVTYLFTVSIWYQGLLGFFESAVAVFITVAIGVGYLLLKLIWPSSGGGSGGGFYGGGYSSSDDSWSSSSSDDSWSGGGGDSGGGGSSGDW</sequence>
<accession>A0ABM7ULS1</accession>
<feature type="region of interest" description="Disordered" evidence="1">
    <location>
        <begin position="272"/>
        <end position="303"/>
    </location>
</feature>
<dbReference type="EMBL" id="AP025028">
    <property type="protein sequence ID" value="BDA79950.1"/>
    <property type="molecule type" value="Genomic_DNA"/>
</dbReference>
<keyword evidence="2" id="KW-1133">Transmembrane helix</keyword>
<proteinExistence type="predicted"/>
<evidence type="ECO:0000256" key="2">
    <source>
        <dbReference type="SAM" id="Phobius"/>
    </source>
</evidence>
<feature type="transmembrane region" description="Helical" evidence="2">
    <location>
        <begin position="191"/>
        <end position="219"/>
    </location>
</feature>
<feature type="transmembrane region" description="Helical" evidence="2">
    <location>
        <begin position="231"/>
        <end position="251"/>
    </location>
</feature>
<reference evidence="4 5" key="1">
    <citation type="submission" date="2021-08" db="EMBL/GenBank/DDBJ databases">
        <title>Complete genome sequence of Leptospira kobayashii strain E30.</title>
        <authorList>
            <person name="Nakao R."/>
            <person name="Nakamura S."/>
            <person name="Masuzawa T."/>
            <person name="Koizumi N."/>
        </authorList>
    </citation>
    <scope>NUCLEOTIDE SEQUENCE [LARGE SCALE GENOMIC DNA]</scope>
    <source>
        <strain evidence="4 5">E30</strain>
    </source>
</reference>
<protein>
    <recommendedName>
        <fullName evidence="3">TPM domain-containing protein</fullName>
    </recommendedName>
</protein>
<keyword evidence="2" id="KW-0812">Transmembrane</keyword>
<organism evidence="4 5">
    <name type="scientific">Leptospira kobayashii</name>
    <dbReference type="NCBI Taxonomy" id="1917830"/>
    <lineage>
        <taxon>Bacteria</taxon>
        <taxon>Pseudomonadati</taxon>
        <taxon>Spirochaetota</taxon>
        <taxon>Spirochaetia</taxon>
        <taxon>Leptospirales</taxon>
        <taxon>Leptospiraceae</taxon>
        <taxon>Leptospira</taxon>
    </lineage>
</organism>
<feature type="compositionally biased region" description="Gly residues" evidence="1">
    <location>
        <begin position="288"/>
        <end position="303"/>
    </location>
</feature>
<dbReference type="PANTHER" id="PTHR30373:SF2">
    <property type="entry name" value="UPF0603 PROTEIN YGCG"/>
    <property type="match status" value="1"/>
</dbReference>
<dbReference type="Proteomes" id="UP000245263">
    <property type="component" value="Chromosome 1"/>
</dbReference>
<dbReference type="Pfam" id="PF04536">
    <property type="entry name" value="TPM_phosphatase"/>
    <property type="match status" value="1"/>
</dbReference>
<evidence type="ECO:0000313" key="4">
    <source>
        <dbReference type="EMBL" id="BDA79950.1"/>
    </source>
</evidence>
<dbReference type="PANTHER" id="PTHR30373">
    <property type="entry name" value="UPF0603 PROTEIN YGCG"/>
    <property type="match status" value="1"/>
</dbReference>
<gene>
    <name evidence="4" type="ORF">LPTSP3_g28800</name>
</gene>
<evidence type="ECO:0000313" key="5">
    <source>
        <dbReference type="Proteomes" id="UP000245263"/>
    </source>
</evidence>
<keyword evidence="2" id="KW-0472">Membrane</keyword>
<feature type="domain" description="TPM" evidence="3">
    <location>
        <begin position="44"/>
        <end position="166"/>
    </location>
</feature>
<feature type="compositionally biased region" description="Low complexity" evidence="1">
    <location>
        <begin position="272"/>
        <end position="287"/>
    </location>
</feature>
<name>A0ABM7ULS1_9LEPT</name>